<organism evidence="3 4">
    <name type="scientific">Helicobacter equorum</name>
    <dbReference type="NCBI Taxonomy" id="361872"/>
    <lineage>
        <taxon>Bacteria</taxon>
        <taxon>Pseudomonadati</taxon>
        <taxon>Campylobacterota</taxon>
        <taxon>Epsilonproteobacteria</taxon>
        <taxon>Campylobacterales</taxon>
        <taxon>Helicobacteraceae</taxon>
        <taxon>Helicobacter</taxon>
    </lineage>
</organism>
<dbReference type="EMBL" id="NXLT01000010">
    <property type="protein sequence ID" value="RDU65926.1"/>
    <property type="molecule type" value="Genomic_DNA"/>
</dbReference>
<dbReference type="RefSeq" id="WP_115571606.1">
    <property type="nucleotide sequence ID" value="NZ_NXLT01000010.1"/>
</dbReference>
<sequence>MKLRICVASLVFVTMTYAEEVYAIFNAQAIRDANLSLGSSGIVTQIYVDVGSEVKTGDILLTLFNKDQSAQVDSIRQTYLFNKKQYERYERLGSAVDKNTLNKYYADYKRYEADLAYQEALLSKTILRAPFDGVIASKNIELGDGVGANNTELFRLISKEVKIVLEFDFKYINKVQVGDSFEFSVDGIESKQVAIINKIYPTASESNRKVKAEAFVQNIVPGTFGDGYIKTKK</sequence>
<evidence type="ECO:0000313" key="3">
    <source>
        <dbReference type="EMBL" id="RDU65926.1"/>
    </source>
</evidence>
<dbReference type="Proteomes" id="UP000256514">
    <property type="component" value="Unassembled WGS sequence"/>
</dbReference>
<accession>A0A3D8ILX2</accession>
<name>A0A3D8ILX2_9HELI</name>
<evidence type="ECO:0000256" key="1">
    <source>
        <dbReference type="SAM" id="SignalP"/>
    </source>
</evidence>
<dbReference type="Gene3D" id="1.10.287.470">
    <property type="entry name" value="Helix hairpin bin"/>
    <property type="match status" value="1"/>
</dbReference>
<dbReference type="AlphaFoldDB" id="A0A3D8ILX2"/>
<feature type="domain" description="CzcB-like barrel-sandwich hybrid" evidence="2">
    <location>
        <begin position="40"/>
        <end position="155"/>
    </location>
</feature>
<dbReference type="Pfam" id="PF25973">
    <property type="entry name" value="BSH_CzcB"/>
    <property type="match status" value="1"/>
</dbReference>
<dbReference type="OrthoDB" id="5342664at2"/>
<dbReference type="SUPFAM" id="SSF111369">
    <property type="entry name" value="HlyD-like secretion proteins"/>
    <property type="match status" value="1"/>
</dbReference>
<evidence type="ECO:0000313" key="4">
    <source>
        <dbReference type="Proteomes" id="UP000256514"/>
    </source>
</evidence>
<dbReference type="PANTHER" id="PTHR30469">
    <property type="entry name" value="MULTIDRUG RESISTANCE PROTEIN MDTA"/>
    <property type="match status" value="1"/>
</dbReference>
<proteinExistence type="predicted"/>
<dbReference type="InterPro" id="IPR058647">
    <property type="entry name" value="BSH_CzcB-like"/>
</dbReference>
<reference evidence="3 4" key="1">
    <citation type="submission" date="2018-04" db="EMBL/GenBank/DDBJ databases">
        <title>Novel Campyloabacter and Helicobacter Species and Strains.</title>
        <authorList>
            <person name="Mannion A.J."/>
            <person name="Shen Z."/>
            <person name="Fox J.G."/>
        </authorList>
    </citation>
    <scope>NUCLEOTIDE SEQUENCE [LARGE SCALE GENOMIC DNA]</scope>
    <source>
        <strain evidence="3 4">MIT 12-6600</strain>
    </source>
</reference>
<dbReference type="GO" id="GO:1990281">
    <property type="term" value="C:efflux pump complex"/>
    <property type="evidence" value="ECO:0007669"/>
    <property type="project" value="TreeGrafter"/>
</dbReference>
<comment type="caution">
    <text evidence="3">The sequence shown here is derived from an EMBL/GenBank/DDBJ whole genome shotgun (WGS) entry which is preliminary data.</text>
</comment>
<dbReference type="Gene3D" id="2.40.50.100">
    <property type="match status" value="1"/>
</dbReference>
<keyword evidence="1" id="KW-0732">Signal</keyword>
<feature type="chain" id="PRO_5017689151" evidence="1">
    <location>
        <begin position="19"/>
        <end position="233"/>
    </location>
</feature>
<gene>
    <name evidence="3" type="ORF">CQA54_08180</name>
</gene>
<dbReference type="GO" id="GO:0015562">
    <property type="term" value="F:efflux transmembrane transporter activity"/>
    <property type="evidence" value="ECO:0007669"/>
    <property type="project" value="TreeGrafter"/>
</dbReference>
<protein>
    <submittedName>
        <fullName evidence="3">Efflux transporter periplasmic adaptor subunit</fullName>
    </submittedName>
</protein>
<keyword evidence="4" id="KW-1185">Reference proteome</keyword>
<evidence type="ECO:0000259" key="2">
    <source>
        <dbReference type="Pfam" id="PF25973"/>
    </source>
</evidence>
<feature type="signal peptide" evidence="1">
    <location>
        <begin position="1"/>
        <end position="18"/>
    </location>
</feature>
<dbReference type="PANTHER" id="PTHR30469:SF15">
    <property type="entry name" value="HLYD FAMILY OF SECRETION PROTEINS"/>
    <property type="match status" value="1"/>
</dbReference>
<dbReference type="Gene3D" id="2.40.30.170">
    <property type="match status" value="1"/>
</dbReference>